<dbReference type="Proteomes" id="UP000279259">
    <property type="component" value="Unassembled WGS sequence"/>
</dbReference>
<feature type="region of interest" description="Disordered" evidence="1">
    <location>
        <begin position="121"/>
        <end position="142"/>
    </location>
</feature>
<evidence type="ECO:0000313" key="2">
    <source>
        <dbReference type="EMBL" id="RSH93511.1"/>
    </source>
</evidence>
<evidence type="ECO:0000256" key="1">
    <source>
        <dbReference type="SAM" id="MobiDB-lite"/>
    </source>
</evidence>
<proteinExistence type="predicted"/>
<organism evidence="2 3">
    <name type="scientific">Saitozyma podzolica</name>
    <dbReference type="NCBI Taxonomy" id="1890683"/>
    <lineage>
        <taxon>Eukaryota</taxon>
        <taxon>Fungi</taxon>
        <taxon>Dikarya</taxon>
        <taxon>Basidiomycota</taxon>
        <taxon>Agaricomycotina</taxon>
        <taxon>Tremellomycetes</taxon>
        <taxon>Tremellales</taxon>
        <taxon>Trimorphomycetaceae</taxon>
        <taxon>Saitozyma</taxon>
    </lineage>
</organism>
<dbReference type="EMBL" id="RSCD01000004">
    <property type="protein sequence ID" value="RSH93511.1"/>
    <property type="molecule type" value="Genomic_DNA"/>
</dbReference>
<name>A0A427YQZ7_9TREE</name>
<dbReference type="AlphaFoldDB" id="A0A427YQZ7"/>
<evidence type="ECO:0000313" key="3">
    <source>
        <dbReference type="Proteomes" id="UP000279259"/>
    </source>
</evidence>
<feature type="compositionally biased region" description="Polar residues" evidence="1">
    <location>
        <begin position="121"/>
        <end position="137"/>
    </location>
</feature>
<keyword evidence="3" id="KW-1185">Reference proteome</keyword>
<reference evidence="2 3" key="1">
    <citation type="submission" date="2018-11" db="EMBL/GenBank/DDBJ databases">
        <title>Genome sequence of Saitozyma podzolica DSM 27192.</title>
        <authorList>
            <person name="Aliyu H."/>
            <person name="Gorte O."/>
            <person name="Ochsenreither K."/>
        </authorList>
    </citation>
    <scope>NUCLEOTIDE SEQUENCE [LARGE SCALE GENOMIC DNA]</scope>
    <source>
        <strain evidence="2 3">DSM 27192</strain>
    </source>
</reference>
<dbReference type="OrthoDB" id="10329536at2759"/>
<comment type="caution">
    <text evidence="2">The sequence shown here is derived from an EMBL/GenBank/DDBJ whole genome shotgun (WGS) entry which is preliminary data.</text>
</comment>
<protein>
    <submittedName>
        <fullName evidence="2">Uncharacterized protein</fullName>
    </submittedName>
</protein>
<gene>
    <name evidence="2" type="ORF">EHS25_007867</name>
</gene>
<sequence>MSDSAQATSTASSNIPEIQELWVSSTGPQVLKHFDGPNPPHLDWDEFVGFQSNNAGIIWSRTNFNTIVLTLEQPVIVPGTDLNANELQIEIHSDYSPEAEDDANHFETKLEGVTIHFFENSPLQDTGNNTSTSTSPDSFGGRMRFTTRDRCSVIGPLQYVMELYRSPGDGGNSFDLQLFIPASSTGDGGNPESEVIEVDATFDKGLEAVTIGPDFEEEGLIRFARIKRGDMGSDGGVHPDVQADGTVMQLGGYSDGRFIFYSSSANPVDWSTLLVSHAEAMEIVRTTPGSESDNSGSDSDSNFDFAAGTFMD</sequence>
<accession>A0A427YQZ7</accession>